<protein>
    <recommendedName>
        <fullName evidence="5">WW domain-containing protein</fullName>
    </recommendedName>
</protein>
<dbReference type="InterPro" id="IPR001202">
    <property type="entry name" value="WW_dom"/>
</dbReference>
<dbReference type="GO" id="GO:0035091">
    <property type="term" value="F:phosphatidylinositol binding"/>
    <property type="evidence" value="ECO:0007669"/>
    <property type="project" value="InterPro"/>
</dbReference>
<reference evidence="4" key="1">
    <citation type="submission" date="2021-01" db="EMBL/GenBank/DDBJ databases">
        <authorList>
            <person name="Corre E."/>
            <person name="Pelletier E."/>
            <person name="Niang G."/>
            <person name="Scheremetjew M."/>
            <person name="Finn R."/>
            <person name="Kale V."/>
            <person name="Holt S."/>
            <person name="Cochrane G."/>
            <person name="Meng A."/>
            <person name="Brown T."/>
            <person name="Cohen L."/>
        </authorList>
    </citation>
    <scope>NUCLEOTIDE SEQUENCE</scope>
    <source>
        <strain evidence="4">CCMP 2712</strain>
    </source>
</reference>
<dbReference type="EMBL" id="HBKN01002045">
    <property type="protein sequence ID" value="CAE2192452.1"/>
    <property type="molecule type" value="Transcribed_RNA"/>
</dbReference>
<feature type="compositionally biased region" description="Low complexity" evidence="1">
    <location>
        <begin position="206"/>
        <end position="225"/>
    </location>
</feature>
<evidence type="ECO:0008006" key="5">
    <source>
        <dbReference type="Google" id="ProtNLM"/>
    </source>
</evidence>
<gene>
    <name evidence="4" type="ORF">GTHE00462_LOCUS1763</name>
</gene>
<name>A0A7S4HA29_GUITH</name>
<dbReference type="PROSITE" id="PS01159">
    <property type="entry name" value="WW_DOMAIN_1"/>
    <property type="match status" value="1"/>
</dbReference>
<dbReference type="InterPro" id="IPR001683">
    <property type="entry name" value="PX_dom"/>
</dbReference>
<dbReference type="PANTHER" id="PTHR22775:SF3">
    <property type="entry name" value="SORTING NEXIN-13"/>
    <property type="match status" value="1"/>
</dbReference>
<dbReference type="Pfam" id="PF00787">
    <property type="entry name" value="PX"/>
    <property type="match status" value="1"/>
</dbReference>
<dbReference type="CDD" id="cd06093">
    <property type="entry name" value="PX_domain"/>
    <property type="match status" value="1"/>
</dbReference>
<sequence length="457" mass="50624">MMVQLNELESGRAALAPALATLCQELVGVLSELSEAQQQVVELEAEHKDRLLLLDSKMNARDLSKIDEFEEEQVKGGKEEEEEEKEREESCSSSYIANISDSSARAVLQGINVFIQEDQEALDAARKEEATPIAAETSSIRAVSPSPSLLEHMFHDNMLGGAEQRLPEEWITVISRSQGRPYYFNKRTRQSTWTLPGSEKEFGFHSAGNSATSSPTSSPRRGSAACRLGFANGLHPPPLSQKLHSDYPTPPPPRPLLPPVGGLSTLETRLHALEESVNRVLEVPQEERSSCGLIPRDASSFETPRMVKACRVPSSRCTVGAGNKNFTMYEIIVLLSHGGTIPVNHRFSDFVQLHRRLIKLFPHVSLPKVSVELFSSQASRWFNRFDPDLIECRRVWLEQYINELIESPQLETSQPFRSFLFEPSSSASRAGEEATSIAGSQTTMLSNFTSASSRPAG</sequence>
<dbReference type="AlphaFoldDB" id="A0A7S4HA29"/>
<evidence type="ECO:0000259" key="2">
    <source>
        <dbReference type="PROSITE" id="PS50020"/>
    </source>
</evidence>
<dbReference type="PROSITE" id="PS50020">
    <property type="entry name" value="WW_DOMAIN_2"/>
    <property type="match status" value="1"/>
</dbReference>
<evidence type="ECO:0000313" key="4">
    <source>
        <dbReference type="EMBL" id="CAE2192452.1"/>
    </source>
</evidence>
<accession>A0A7S4HA29</accession>
<dbReference type="CDD" id="cd00201">
    <property type="entry name" value="WW"/>
    <property type="match status" value="1"/>
</dbReference>
<dbReference type="SUPFAM" id="SSF51045">
    <property type="entry name" value="WW domain"/>
    <property type="match status" value="1"/>
</dbReference>
<dbReference type="SMART" id="SM00456">
    <property type="entry name" value="WW"/>
    <property type="match status" value="1"/>
</dbReference>
<feature type="region of interest" description="Disordered" evidence="1">
    <location>
        <begin position="203"/>
        <end position="262"/>
    </location>
</feature>
<feature type="region of interest" description="Disordered" evidence="1">
    <location>
        <begin position="426"/>
        <end position="457"/>
    </location>
</feature>
<feature type="compositionally biased region" description="Pro residues" evidence="1">
    <location>
        <begin position="248"/>
        <end position="258"/>
    </location>
</feature>
<evidence type="ECO:0000256" key="1">
    <source>
        <dbReference type="SAM" id="MobiDB-lite"/>
    </source>
</evidence>
<dbReference type="InterPro" id="IPR036020">
    <property type="entry name" value="WW_dom_sf"/>
</dbReference>
<feature type="compositionally biased region" description="Polar residues" evidence="1">
    <location>
        <begin position="437"/>
        <end position="457"/>
    </location>
</feature>
<dbReference type="SMART" id="SM00312">
    <property type="entry name" value="PX"/>
    <property type="match status" value="1"/>
</dbReference>
<dbReference type="InterPro" id="IPR036871">
    <property type="entry name" value="PX_dom_sf"/>
</dbReference>
<dbReference type="SUPFAM" id="SSF64268">
    <property type="entry name" value="PX domain"/>
    <property type="match status" value="1"/>
</dbReference>
<dbReference type="Gene3D" id="2.20.70.10">
    <property type="match status" value="1"/>
</dbReference>
<dbReference type="PROSITE" id="PS50195">
    <property type="entry name" value="PX"/>
    <property type="match status" value="1"/>
</dbReference>
<dbReference type="Gene3D" id="3.30.1520.10">
    <property type="entry name" value="Phox-like domain"/>
    <property type="match status" value="1"/>
</dbReference>
<feature type="region of interest" description="Disordered" evidence="1">
    <location>
        <begin position="71"/>
        <end position="93"/>
    </location>
</feature>
<feature type="domain" description="PX" evidence="3">
    <location>
        <begin position="307"/>
        <end position="427"/>
    </location>
</feature>
<feature type="domain" description="WW" evidence="2">
    <location>
        <begin position="164"/>
        <end position="198"/>
    </location>
</feature>
<organism evidence="4">
    <name type="scientific">Guillardia theta</name>
    <name type="common">Cryptophyte</name>
    <name type="synonym">Cryptomonas phi</name>
    <dbReference type="NCBI Taxonomy" id="55529"/>
    <lineage>
        <taxon>Eukaryota</taxon>
        <taxon>Cryptophyceae</taxon>
        <taxon>Pyrenomonadales</taxon>
        <taxon>Geminigeraceae</taxon>
        <taxon>Guillardia</taxon>
    </lineage>
</organism>
<proteinExistence type="predicted"/>
<evidence type="ECO:0000259" key="3">
    <source>
        <dbReference type="PROSITE" id="PS50195"/>
    </source>
</evidence>
<dbReference type="PANTHER" id="PTHR22775">
    <property type="entry name" value="SORTING NEXIN"/>
    <property type="match status" value="1"/>
</dbReference>
<dbReference type="Pfam" id="PF00397">
    <property type="entry name" value="WW"/>
    <property type="match status" value="1"/>
</dbReference>